<evidence type="ECO:0000313" key="2">
    <source>
        <dbReference type="EMBL" id="KAF4629955.1"/>
    </source>
</evidence>
<feature type="signal peptide" evidence="1">
    <location>
        <begin position="1"/>
        <end position="19"/>
    </location>
</feature>
<dbReference type="Proteomes" id="UP000566819">
    <property type="component" value="Unassembled WGS sequence"/>
</dbReference>
<keyword evidence="1" id="KW-0732">Signal</keyword>
<proteinExistence type="predicted"/>
<accession>A0A8H4W334</accession>
<dbReference type="AlphaFoldDB" id="A0A8H4W334"/>
<feature type="chain" id="PRO_5034416297" evidence="1">
    <location>
        <begin position="20"/>
        <end position="185"/>
    </location>
</feature>
<protein>
    <submittedName>
        <fullName evidence="2">Uncharacterized protein</fullName>
    </submittedName>
</protein>
<keyword evidence="3" id="KW-1185">Reference proteome</keyword>
<sequence length="185" mass="19679">MLFNSPFLSLLAIAGLSNASLIKHKRDTGISLYAYGSDTNGAPVFYSEGLAYIGQKGLDDVTRVQTNITFGGDSSDSSVPWPIYANSSTVTFNETLYMYILPSSGAFSQVGFATNSSLPDGAVDTGFAWFGTSVAYAASESDYELMFWGLNTTTDGVYGLYWNGGAITDGAFPITLKSTPPTQTN</sequence>
<organism evidence="2 3">
    <name type="scientific">Cudoniella acicularis</name>
    <dbReference type="NCBI Taxonomy" id="354080"/>
    <lineage>
        <taxon>Eukaryota</taxon>
        <taxon>Fungi</taxon>
        <taxon>Dikarya</taxon>
        <taxon>Ascomycota</taxon>
        <taxon>Pezizomycotina</taxon>
        <taxon>Leotiomycetes</taxon>
        <taxon>Helotiales</taxon>
        <taxon>Tricladiaceae</taxon>
        <taxon>Cudoniella</taxon>
    </lineage>
</organism>
<dbReference type="EMBL" id="JAAMPI010000607">
    <property type="protein sequence ID" value="KAF4629955.1"/>
    <property type="molecule type" value="Genomic_DNA"/>
</dbReference>
<reference evidence="2 3" key="1">
    <citation type="submission" date="2020-03" db="EMBL/GenBank/DDBJ databases">
        <title>Draft Genome Sequence of Cudoniella acicularis.</title>
        <authorList>
            <person name="Buettner E."/>
            <person name="Kellner H."/>
        </authorList>
    </citation>
    <scope>NUCLEOTIDE SEQUENCE [LARGE SCALE GENOMIC DNA]</scope>
    <source>
        <strain evidence="2 3">DSM 108380</strain>
    </source>
</reference>
<comment type="caution">
    <text evidence="2">The sequence shown here is derived from an EMBL/GenBank/DDBJ whole genome shotgun (WGS) entry which is preliminary data.</text>
</comment>
<evidence type="ECO:0000256" key="1">
    <source>
        <dbReference type="SAM" id="SignalP"/>
    </source>
</evidence>
<gene>
    <name evidence="2" type="ORF">G7Y89_g8183</name>
</gene>
<evidence type="ECO:0000313" key="3">
    <source>
        <dbReference type="Proteomes" id="UP000566819"/>
    </source>
</evidence>
<dbReference type="OrthoDB" id="5230873at2759"/>
<name>A0A8H4W334_9HELO</name>